<dbReference type="Gene3D" id="2.120.10.10">
    <property type="match status" value="1"/>
</dbReference>
<evidence type="ECO:0000259" key="1">
    <source>
        <dbReference type="Pfam" id="PF13088"/>
    </source>
</evidence>
<dbReference type="InterPro" id="IPR011040">
    <property type="entry name" value="Sialidase"/>
</dbReference>
<accession>A0ABY2UIK8</accession>
<dbReference type="Pfam" id="PF13088">
    <property type="entry name" value="BNR_2"/>
    <property type="match status" value="1"/>
</dbReference>
<dbReference type="PANTHER" id="PTHR43752">
    <property type="entry name" value="BNR/ASP-BOX REPEAT FAMILY PROTEIN"/>
    <property type="match status" value="1"/>
</dbReference>
<dbReference type="PANTHER" id="PTHR43752:SF2">
    <property type="entry name" value="BNR_ASP-BOX REPEAT FAMILY PROTEIN"/>
    <property type="match status" value="1"/>
</dbReference>
<reference evidence="2 3" key="1">
    <citation type="submission" date="2019-05" db="EMBL/GenBank/DDBJ databases">
        <title>Microbulbifer harenosus sp. nov., an alginate-degrading bacterium isolated from coastal sand.</title>
        <authorList>
            <person name="Huang H."/>
            <person name="Mo K."/>
            <person name="Bao S."/>
        </authorList>
    </citation>
    <scope>NUCLEOTIDE SEQUENCE [LARGE SCALE GENOMIC DNA]</scope>
    <source>
        <strain evidence="2 3">HB161719</strain>
    </source>
</reference>
<name>A0ABY2UIK8_9GAMM</name>
<feature type="domain" description="Sialidase" evidence="1">
    <location>
        <begin position="54"/>
        <end position="332"/>
    </location>
</feature>
<evidence type="ECO:0000313" key="3">
    <source>
        <dbReference type="Proteomes" id="UP000306791"/>
    </source>
</evidence>
<organism evidence="2 3">
    <name type="scientific">Microbulbifer harenosus</name>
    <dbReference type="NCBI Taxonomy" id="2576840"/>
    <lineage>
        <taxon>Bacteria</taxon>
        <taxon>Pseudomonadati</taxon>
        <taxon>Pseudomonadota</taxon>
        <taxon>Gammaproteobacteria</taxon>
        <taxon>Cellvibrionales</taxon>
        <taxon>Microbulbiferaceae</taxon>
        <taxon>Microbulbifer</taxon>
    </lineage>
</organism>
<dbReference type="RefSeq" id="WP_138235487.1">
    <property type="nucleotide sequence ID" value="NZ_CP185860.1"/>
</dbReference>
<dbReference type="EMBL" id="VANI01000009">
    <property type="protein sequence ID" value="TLM77810.1"/>
    <property type="molecule type" value="Genomic_DNA"/>
</dbReference>
<dbReference type="InterPro" id="IPR036278">
    <property type="entry name" value="Sialidase_sf"/>
</dbReference>
<dbReference type="SUPFAM" id="SSF50939">
    <property type="entry name" value="Sialidases"/>
    <property type="match status" value="1"/>
</dbReference>
<sequence length="356" mass="39054">MKQWVLAVVLLCAGCVTTTDRNVQNEAVVSRSWINADAGYPQSHASTLVQTESGALLAAWFGGTHERHYDVAIYVARWVDGEWLPAMKVATGRDSAGNAMPTWNPVLFQSPGQPLTLFYKVGPNPREWWGMMTQSVDDGVTWSRPARLPDGVIGPVKNKPITTGMGAWLAPSSTEDNGQWRLHFEQSKDQGQSWTRTPEVDPGPGLDAIQPSILTYADGRLQALARTKQGVMASTWSYDRGRSWTPLAAIDLPNPNSGTDAVTLASGLQLLVYNHAAHAPNTPGKGPRYPMNIALSQDGERWYPVLTLEAEPIKEGYGYPAVIQTDDGLVHISYTVGRKRIRHVVVDPTKLTMNQQ</sequence>
<proteinExistence type="predicted"/>
<gene>
    <name evidence="2" type="ORF">FDY93_09505</name>
</gene>
<dbReference type="CDD" id="cd15482">
    <property type="entry name" value="Sialidase_non-viral"/>
    <property type="match status" value="1"/>
</dbReference>
<evidence type="ECO:0000313" key="2">
    <source>
        <dbReference type="EMBL" id="TLM77810.1"/>
    </source>
</evidence>
<keyword evidence="3" id="KW-1185">Reference proteome</keyword>
<dbReference type="Proteomes" id="UP000306791">
    <property type="component" value="Unassembled WGS sequence"/>
</dbReference>
<comment type="caution">
    <text evidence="2">The sequence shown here is derived from an EMBL/GenBank/DDBJ whole genome shotgun (WGS) entry which is preliminary data.</text>
</comment>
<protein>
    <submittedName>
        <fullName evidence="2">Sialidase</fullName>
    </submittedName>
</protein>